<dbReference type="AlphaFoldDB" id="A0A1I5Q2I0"/>
<evidence type="ECO:0000313" key="3">
    <source>
        <dbReference type="Proteomes" id="UP000198892"/>
    </source>
</evidence>
<feature type="transmembrane region" description="Helical" evidence="1">
    <location>
        <begin position="30"/>
        <end position="50"/>
    </location>
</feature>
<dbReference type="Proteomes" id="UP000198892">
    <property type="component" value="Unassembled WGS sequence"/>
</dbReference>
<name>A0A1I5Q2I0_9BACI</name>
<protein>
    <submittedName>
        <fullName evidence="2">Uncharacterized protein</fullName>
    </submittedName>
</protein>
<dbReference type="EMBL" id="FOXD01000005">
    <property type="protein sequence ID" value="SFP40407.1"/>
    <property type="molecule type" value="Genomic_DNA"/>
</dbReference>
<accession>A0A1I5Q2I0</accession>
<evidence type="ECO:0000256" key="1">
    <source>
        <dbReference type="SAM" id="Phobius"/>
    </source>
</evidence>
<keyword evidence="3" id="KW-1185">Reference proteome</keyword>
<keyword evidence="1" id="KW-0812">Transmembrane</keyword>
<proteinExistence type="predicted"/>
<evidence type="ECO:0000313" key="2">
    <source>
        <dbReference type="EMBL" id="SFP40407.1"/>
    </source>
</evidence>
<sequence>MDLTIFMTGTACFGAGFFLLLFFLLRKKQLFIPFLLMGAGVVLCFAGLVLSSPLTNSDHATSLYDSTINQARPASEPPPQPLSEK</sequence>
<reference evidence="3" key="1">
    <citation type="submission" date="2016-10" db="EMBL/GenBank/DDBJ databases">
        <authorList>
            <person name="Varghese N."/>
            <person name="Submissions S."/>
        </authorList>
    </citation>
    <scope>NUCLEOTIDE SEQUENCE [LARGE SCALE GENOMIC DNA]</scope>
    <source>
        <strain evidence="3">S7</strain>
    </source>
</reference>
<organism evidence="2 3">
    <name type="scientific">Salibacterium halotolerans</name>
    <dbReference type="NCBI Taxonomy" id="1884432"/>
    <lineage>
        <taxon>Bacteria</taxon>
        <taxon>Bacillati</taxon>
        <taxon>Bacillota</taxon>
        <taxon>Bacilli</taxon>
        <taxon>Bacillales</taxon>
        <taxon>Bacillaceae</taxon>
    </lineage>
</organism>
<keyword evidence="1" id="KW-1133">Transmembrane helix</keyword>
<keyword evidence="1" id="KW-0472">Membrane</keyword>
<gene>
    <name evidence="2" type="ORF">SAMN05518683_1056</name>
</gene>
<feature type="transmembrane region" description="Helical" evidence="1">
    <location>
        <begin position="6"/>
        <end position="25"/>
    </location>
</feature>